<reference evidence="1 2" key="1">
    <citation type="submission" date="2018-10" db="EMBL/GenBank/DDBJ databases">
        <title>Xanthobacter tagetidis genome sequencing and assembly.</title>
        <authorList>
            <person name="Maclea K.S."/>
            <person name="Goen A.E."/>
            <person name="Fatima S.A."/>
        </authorList>
    </citation>
    <scope>NUCLEOTIDE SEQUENCE [LARGE SCALE GENOMIC DNA]</scope>
    <source>
        <strain evidence="1 2">ATCC 700314</strain>
    </source>
</reference>
<organism evidence="1 2">
    <name type="scientific">Xanthobacter tagetidis</name>
    <dbReference type="NCBI Taxonomy" id="60216"/>
    <lineage>
        <taxon>Bacteria</taxon>
        <taxon>Pseudomonadati</taxon>
        <taxon>Pseudomonadota</taxon>
        <taxon>Alphaproteobacteria</taxon>
        <taxon>Hyphomicrobiales</taxon>
        <taxon>Xanthobacteraceae</taxon>
        <taxon>Xanthobacter</taxon>
    </lineage>
</organism>
<evidence type="ECO:0000313" key="2">
    <source>
        <dbReference type="Proteomes" id="UP000269692"/>
    </source>
</evidence>
<evidence type="ECO:0000313" key="1">
    <source>
        <dbReference type="EMBL" id="RLP80589.1"/>
    </source>
</evidence>
<dbReference type="EMBL" id="RCTF01000003">
    <property type="protein sequence ID" value="RLP80589.1"/>
    <property type="molecule type" value="Genomic_DNA"/>
</dbReference>
<protein>
    <submittedName>
        <fullName evidence="1">Phage tail protein</fullName>
    </submittedName>
</protein>
<sequence>MDYDIVEVKADGTALDLLIWRRHKRPMPGLMEAALDANPGLAAHGPLLPVGTMVRLPRPQPSAAAPTVVRLWD</sequence>
<dbReference type="RefSeq" id="WP_121622382.1">
    <property type="nucleotide sequence ID" value="NZ_JACIIW010000006.1"/>
</dbReference>
<proteinExistence type="predicted"/>
<accession>A0A3L7AJJ2</accession>
<gene>
    <name evidence="1" type="ORF">D9R14_05950</name>
</gene>
<dbReference type="InterPro" id="IPR008861">
    <property type="entry name" value="GpX-like"/>
</dbReference>
<keyword evidence="2" id="KW-1185">Reference proteome</keyword>
<name>A0A3L7AJJ2_9HYPH</name>
<dbReference type="Pfam" id="PF05489">
    <property type="entry name" value="Phage_tail_X"/>
    <property type="match status" value="1"/>
</dbReference>
<comment type="caution">
    <text evidence="1">The sequence shown here is derived from an EMBL/GenBank/DDBJ whole genome shotgun (WGS) entry which is preliminary data.</text>
</comment>
<dbReference type="AlphaFoldDB" id="A0A3L7AJJ2"/>
<dbReference type="Proteomes" id="UP000269692">
    <property type="component" value="Unassembled WGS sequence"/>
</dbReference>
<dbReference type="OrthoDB" id="8241931at2"/>